<accession>A0A3B0UE25</accession>
<dbReference type="Pfam" id="PF01910">
    <property type="entry name" value="Thiamine_BP"/>
    <property type="match status" value="1"/>
</dbReference>
<evidence type="ECO:0000256" key="1">
    <source>
        <dbReference type="ARBA" id="ARBA00010272"/>
    </source>
</evidence>
<dbReference type="PANTHER" id="PTHR33777">
    <property type="entry name" value="UPF0045 PROTEIN ECM15"/>
    <property type="match status" value="1"/>
</dbReference>
<dbReference type="AlphaFoldDB" id="A0A3B0UE25"/>
<dbReference type="Gene3D" id="3.30.70.930">
    <property type="match status" value="1"/>
</dbReference>
<organism evidence="3">
    <name type="scientific">hydrothermal vent metagenome</name>
    <dbReference type="NCBI Taxonomy" id="652676"/>
    <lineage>
        <taxon>unclassified sequences</taxon>
        <taxon>metagenomes</taxon>
        <taxon>ecological metagenomes</taxon>
    </lineage>
</organism>
<dbReference type="EMBL" id="UOEP01000198">
    <property type="protein sequence ID" value="VAW23527.1"/>
    <property type="molecule type" value="Genomic_DNA"/>
</dbReference>
<dbReference type="InterPro" id="IPR029756">
    <property type="entry name" value="MTH1187/YkoF-like"/>
</dbReference>
<dbReference type="InterPro" id="IPR051614">
    <property type="entry name" value="UPF0045_domain"/>
</dbReference>
<dbReference type="SUPFAM" id="SSF89957">
    <property type="entry name" value="MTH1187/YkoF-like"/>
    <property type="match status" value="1"/>
</dbReference>
<dbReference type="PANTHER" id="PTHR33777:SF1">
    <property type="entry name" value="UPF0045 PROTEIN ECM15"/>
    <property type="match status" value="1"/>
</dbReference>
<feature type="domain" description="Thiamine-binding protein" evidence="2">
    <location>
        <begin position="8"/>
        <end position="98"/>
    </location>
</feature>
<sequence length="98" mass="10848">MMNNTVNVAIQVLPESTKKGKYELVDEAIKVIAASGFNYKVCPFETVVECTLDEALALVEEIHIACGLAGAEKMLTYLKIQVDFNSSVAIKDKMEKYE</sequence>
<name>A0A3B0UE25_9ZZZZ</name>
<evidence type="ECO:0000313" key="3">
    <source>
        <dbReference type="EMBL" id="VAW23527.1"/>
    </source>
</evidence>
<proteinExistence type="inferred from homology"/>
<evidence type="ECO:0000259" key="2">
    <source>
        <dbReference type="Pfam" id="PF01910"/>
    </source>
</evidence>
<gene>
    <name evidence="3" type="ORF">MNBD_BACTEROID01-2582</name>
</gene>
<reference evidence="3" key="1">
    <citation type="submission" date="2018-06" db="EMBL/GenBank/DDBJ databases">
        <authorList>
            <person name="Zhirakovskaya E."/>
        </authorList>
    </citation>
    <scope>NUCLEOTIDE SEQUENCE</scope>
</reference>
<protein>
    <recommendedName>
        <fullName evidence="2">Thiamine-binding protein domain-containing protein</fullName>
    </recommendedName>
</protein>
<comment type="similarity">
    <text evidence="1">Belongs to the UPF0045 family.</text>
</comment>
<dbReference type="InterPro" id="IPR002767">
    <property type="entry name" value="Thiamine_BP"/>
</dbReference>
<dbReference type="GO" id="GO:0005829">
    <property type="term" value="C:cytosol"/>
    <property type="evidence" value="ECO:0007669"/>
    <property type="project" value="TreeGrafter"/>
</dbReference>